<dbReference type="GO" id="GO:0008483">
    <property type="term" value="F:transaminase activity"/>
    <property type="evidence" value="ECO:0007669"/>
    <property type="project" value="UniProtKB-KW"/>
</dbReference>
<dbReference type="InterPro" id="IPR015422">
    <property type="entry name" value="PyrdxlP-dep_Trfase_small"/>
</dbReference>
<organism evidence="3 4">
    <name type="scientific">Pseudooceanicola albus</name>
    <dbReference type="NCBI Taxonomy" id="2692189"/>
    <lineage>
        <taxon>Bacteria</taxon>
        <taxon>Pseudomonadati</taxon>
        <taxon>Pseudomonadota</taxon>
        <taxon>Alphaproteobacteria</taxon>
        <taxon>Rhodobacterales</taxon>
        <taxon>Paracoccaceae</taxon>
        <taxon>Pseudooceanicola</taxon>
    </lineage>
</organism>
<evidence type="ECO:0000256" key="1">
    <source>
        <dbReference type="ARBA" id="ARBA00022898"/>
    </source>
</evidence>
<dbReference type="Pfam" id="PF00266">
    <property type="entry name" value="Aminotran_5"/>
    <property type="match status" value="1"/>
</dbReference>
<dbReference type="PANTHER" id="PTHR43586:SF15">
    <property type="entry name" value="BLR3095 PROTEIN"/>
    <property type="match status" value="1"/>
</dbReference>
<name>A0A6L7GAU4_9RHOB</name>
<dbReference type="InterPro" id="IPR015421">
    <property type="entry name" value="PyrdxlP-dep_Trfase_major"/>
</dbReference>
<proteinExistence type="predicted"/>
<sequence>MSGMLKTPTEVTTFRSRFPIFRDKVHLASNSMGAVSDVVLEAAEACMRERLERGTTWPLAMQRHDALRETFARLIGARIGEVAICCSATQAMGAIASSLSWERRPKVLFDAYSFPSMAYLWRAQAMRGAEAVMVPAGNDARLRPEAFDPYLDSSVQIVCVSSLCYKNGHRLDIRALSERVHAVGAILAVDDYQSFGTRAMDMEALGIDILVTGTAKYMLGAPGLGLLYVREALLDRLHPTLTGWFGQQDMLEFQIDQHDEAGDARRFQTGTPAMGAMYESLAAARLLEEIGLEHIGAWVTQLTGHAIDRLTAAGHTVITPRDDAARGPQVTLAVSDAPTAVAALAERGVICSTRDGKIRTAWHYYNTADDITVLEEALSGVA</sequence>
<evidence type="ECO:0000259" key="2">
    <source>
        <dbReference type="Pfam" id="PF00266"/>
    </source>
</evidence>
<keyword evidence="1" id="KW-0663">Pyridoxal phosphate</keyword>
<feature type="domain" description="Aminotransferase class V" evidence="2">
    <location>
        <begin position="60"/>
        <end position="351"/>
    </location>
</feature>
<dbReference type="Gene3D" id="3.40.640.10">
    <property type="entry name" value="Type I PLP-dependent aspartate aminotransferase-like (Major domain)"/>
    <property type="match status" value="1"/>
</dbReference>
<dbReference type="InterPro" id="IPR000192">
    <property type="entry name" value="Aminotrans_V_dom"/>
</dbReference>
<keyword evidence="4" id="KW-1185">Reference proteome</keyword>
<dbReference type="SUPFAM" id="SSF53383">
    <property type="entry name" value="PLP-dependent transferases"/>
    <property type="match status" value="1"/>
</dbReference>
<evidence type="ECO:0000313" key="4">
    <source>
        <dbReference type="Proteomes" id="UP000477911"/>
    </source>
</evidence>
<dbReference type="PANTHER" id="PTHR43586">
    <property type="entry name" value="CYSTEINE DESULFURASE"/>
    <property type="match status" value="1"/>
</dbReference>
<reference evidence="3 4" key="1">
    <citation type="submission" date="2019-12" db="EMBL/GenBank/DDBJ databases">
        <authorList>
            <person name="Li M."/>
        </authorList>
    </citation>
    <scope>NUCLEOTIDE SEQUENCE [LARGE SCALE GENOMIC DNA]</scope>
    <source>
        <strain evidence="3 4">GBMRC 2024</strain>
    </source>
</reference>
<dbReference type="Gene3D" id="3.90.1150.10">
    <property type="entry name" value="Aspartate Aminotransferase, domain 1"/>
    <property type="match status" value="1"/>
</dbReference>
<comment type="caution">
    <text evidence="3">The sequence shown here is derived from an EMBL/GenBank/DDBJ whole genome shotgun (WGS) entry which is preliminary data.</text>
</comment>
<dbReference type="AlphaFoldDB" id="A0A6L7GAU4"/>
<dbReference type="InterPro" id="IPR015424">
    <property type="entry name" value="PyrdxlP-dep_Trfase"/>
</dbReference>
<dbReference type="Proteomes" id="UP000477911">
    <property type="component" value="Unassembled WGS sequence"/>
</dbReference>
<keyword evidence="3" id="KW-0808">Transferase</keyword>
<dbReference type="RefSeq" id="WP_160896831.1">
    <property type="nucleotide sequence ID" value="NZ_WUMU01000034.1"/>
</dbReference>
<dbReference type="EMBL" id="WUMU01000034">
    <property type="protein sequence ID" value="MXN20707.1"/>
    <property type="molecule type" value="Genomic_DNA"/>
</dbReference>
<accession>A0A6L7GAU4</accession>
<keyword evidence="3" id="KW-0032">Aminotransferase</keyword>
<evidence type="ECO:0000313" key="3">
    <source>
        <dbReference type="EMBL" id="MXN20707.1"/>
    </source>
</evidence>
<gene>
    <name evidence="3" type="ORF">GR170_22990</name>
</gene>
<protein>
    <submittedName>
        <fullName evidence="3">Aminotransferase class V-fold PLP-dependent enzyme</fullName>
    </submittedName>
</protein>